<dbReference type="PANTHER" id="PTHR31374:SF198">
    <property type="entry name" value="AUXIN-RESPONSIVE PROTEIN SAUR72"/>
    <property type="match status" value="1"/>
</dbReference>
<accession>A0A8J5IP61</accession>
<dbReference type="GO" id="GO:0009733">
    <property type="term" value="P:response to auxin"/>
    <property type="evidence" value="ECO:0007669"/>
    <property type="project" value="InterPro"/>
</dbReference>
<evidence type="ECO:0000313" key="2">
    <source>
        <dbReference type="EMBL" id="KAG6539300.1"/>
    </source>
</evidence>
<dbReference type="Pfam" id="PF02519">
    <property type="entry name" value="Auxin_inducible"/>
    <property type="match status" value="1"/>
</dbReference>
<comment type="similarity">
    <text evidence="1">Belongs to the ARG7 family.</text>
</comment>
<gene>
    <name evidence="2" type="ORF">ZIOFF_004462</name>
</gene>
<dbReference type="PANTHER" id="PTHR31374">
    <property type="entry name" value="AUXIN-INDUCED PROTEIN-LIKE-RELATED"/>
    <property type="match status" value="1"/>
</dbReference>
<sequence>MVINTPAPPFPLRRCSLCSRTLIHGVDRSISALAVDLCADRGRRGGMKRLIRRIVRVADASHCRAPGKGASAPRRRVPGGHVPVCVGEEMERFAVRAELLGRPAFVELLRRSAQEYGYAQRGVLRIHCPRQLRFSDLTFLLHGFRCFSIDTALVFPNILPSPALVYRRRAFPGYSVSFAFLLVLLREVIMLDAQNFPSIDALEASPGLDFFMMLMGLQGRFLALQLQQCYRVFETEGTLPPLWLCAYRLWDCKEGSSLHSVVVAFVDHS</sequence>
<protein>
    <submittedName>
        <fullName evidence="2">Uncharacterized protein</fullName>
    </submittedName>
</protein>
<organism evidence="2 3">
    <name type="scientific">Zingiber officinale</name>
    <name type="common">Ginger</name>
    <name type="synonym">Amomum zingiber</name>
    <dbReference type="NCBI Taxonomy" id="94328"/>
    <lineage>
        <taxon>Eukaryota</taxon>
        <taxon>Viridiplantae</taxon>
        <taxon>Streptophyta</taxon>
        <taxon>Embryophyta</taxon>
        <taxon>Tracheophyta</taxon>
        <taxon>Spermatophyta</taxon>
        <taxon>Magnoliopsida</taxon>
        <taxon>Liliopsida</taxon>
        <taxon>Zingiberales</taxon>
        <taxon>Zingiberaceae</taxon>
        <taxon>Zingiber</taxon>
    </lineage>
</organism>
<reference evidence="2 3" key="1">
    <citation type="submission" date="2020-08" db="EMBL/GenBank/DDBJ databases">
        <title>Plant Genome Project.</title>
        <authorList>
            <person name="Zhang R.-G."/>
        </authorList>
    </citation>
    <scope>NUCLEOTIDE SEQUENCE [LARGE SCALE GENOMIC DNA]</scope>
    <source>
        <tissue evidence="2">Rhizome</tissue>
    </source>
</reference>
<dbReference type="Proteomes" id="UP000734854">
    <property type="component" value="Unassembled WGS sequence"/>
</dbReference>
<evidence type="ECO:0000313" key="3">
    <source>
        <dbReference type="Proteomes" id="UP000734854"/>
    </source>
</evidence>
<dbReference type="InterPro" id="IPR003676">
    <property type="entry name" value="SAUR_fam"/>
</dbReference>
<proteinExistence type="inferred from homology"/>
<keyword evidence="3" id="KW-1185">Reference proteome</keyword>
<dbReference type="AlphaFoldDB" id="A0A8J5IP61"/>
<name>A0A8J5IP61_ZINOF</name>
<dbReference type="EMBL" id="JACMSC010000001">
    <property type="protein sequence ID" value="KAG6539300.1"/>
    <property type="molecule type" value="Genomic_DNA"/>
</dbReference>
<comment type="caution">
    <text evidence="2">The sequence shown here is derived from an EMBL/GenBank/DDBJ whole genome shotgun (WGS) entry which is preliminary data.</text>
</comment>
<evidence type="ECO:0000256" key="1">
    <source>
        <dbReference type="ARBA" id="ARBA00006974"/>
    </source>
</evidence>